<name>A0AAV0RN67_9ROSI</name>
<sequence>MTYFPCSGQPMAPCLSKAKNGQQATMGNLFKSNSVSNAPVPPKKTTTSSSSIQGQPMKPCLSKTKNGQQATMGNVLKPNSVSNAPQPPKHTMTSSSSIQGQPMTPCLSKAKNGQQVTVGNVVKPSSISNAPQPPKQTTSSPSLVQARLKGTCGTFHNSGNPTSRHQRLLQSCINMQEEVVVASEEQPSMGPTSTMPTSSSAPSHAEASNTNISEPSEEAFEEQIHQGTNASDEVTQKKQGRGPTRGVSLHKRTEKAGKKPEVQIDAFLGRPLIRKQSNDLASSLGLIAHLYYWPIEKKDKANLLEEVILKLQLKLDMGNIRDNPVEMEKLWGHFLKSVRERRSRTKADYYTVNKQMARQNKPSYLSADIWKNLCDHWDSEKVQEIAVTNAENRTHVQNLNTQGSAAYVCMFQEKKAQQESGELSKMEFFKWQDTKGTEEWRNPNKKEQYEKMLELVETTRDSENPISPDEAFHKILGYSSGYCHGLGYGQAPPSRKRDRVEVDYAQLFEDKKQLQDRCANLEDLVSQLNEKQADSDQQLAITKEKLASTGEQLEEFRSVIAILKGKGIV</sequence>
<dbReference type="Proteomes" id="UP001154282">
    <property type="component" value="Unassembled WGS sequence"/>
</dbReference>
<comment type="caution">
    <text evidence="3">The sequence shown here is derived from an EMBL/GenBank/DDBJ whole genome shotgun (WGS) entry which is preliminary data.</text>
</comment>
<proteinExistence type="predicted"/>
<keyword evidence="4" id="KW-1185">Reference proteome</keyword>
<evidence type="ECO:0000256" key="1">
    <source>
        <dbReference type="SAM" id="Coils"/>
    </source>
</evidence>
<dbReference type="InterPro" id="IPR004252">
    <property type="entry name" value="Probable_transposase_24"/>
</dbReference>
<dbReference type="PANTHER" id="PTHR33499">
    <property type="entry name" value="OS12G0282400 PROTEIN-RELATED"/>
    <property type="match status" value="1"/>
</dbReference>
<evidence type="ECO:0000313" key="3">
    <source>
        <dbReference type="EMBL" id="CAI0558998.1"/>
    </source>
</evidence>
<organism evidence="3 4">
    <name type="scientific">Linum tenue</name>
    <dbReference type="NCBI Taxonomy" id="586396"/>
    <lineage>
        <taxon>Eukaryota</taxon>
        <taxon>Viridiplantae</taxon>
        <taxon>Streptophyta</taxon>
        <taxon>Embryophyta</taxon>
        <taxon>Tracheophyta</taxon>
        <taxon>Spermatophyta</taxon>
        <taxon>Magnoliopsida</taxon>
        <taxon>eudicotyledons</taxon>
        <taxon>Gunneridae</taxon>
        <taxon>Pentapetalae</taxon>
        <taxon>rosids</taxon>
        <taxon>fabids</taxon>
        <taxon>Malpighiales</taxon>
        <taxon>Linaceae</taxon>
        <taxon>Linum</taxon>
    </lineage>
</organism>
<gene>
    <name evidence="3" type="ORF">LITE_LOCUS49011</name>
</gene>
<dbReference type="AlphaFoldDB" id="A0AAV0RN67"/>
<feature type="region of interest" description="Disordered" evidence="2">
    <location>
        <begin position="181"/>
        <end position="258"/>
    </location>
</feature>
<keyword evidence="1" id="KW-0175">Coiled coil</keyword>
<evidence type="ECO:0000256" key="2">
    <source>
        <dbReference type="SAM" id="MobiDB-lite"/>
    </source>
</evidence>
<dbReference type="Pfam" id="PF03004">
    <property type="entry name" value="Transposase_24"/>
    <property type="match status" value="1"/>
</dbReference>
<dbReference type="EMBL" id="CAMGYJ010000011">
    <property type="protein sequence ID" value="CAI0558998.1"/>
    <property type="molecule type" value="Genomic_DNA"/>
</dbReference>
<feature type="compositionally biased region" description="Polar residues" evidence="2">
    <location>
        <begin position="63"/>
        <end position="84"/>
    </location>
</feature>
<protein>
    <submittedName>
        <fullName evidence="3">Uncharacterized protein</fullName>
    </submittedName>
</protein>
<feature type="region of interest" description="Disordered" evidence="2">
    <location>
        <begin position="31"/>
        <end position="143"/>
    </location>
</feature>
<accession>A0AAV0RN67</accession>
<reference evidence="3" key="1">
    <citation type="submission" date="2022-08" db="EMBL/GenBank/DDBJ databases">
        <authorList>
            <person name="Gutierrez-Valencia J."/>
        </authorList>
    </citation>
    <scope>NUCLEOTIDE SEQUENCE</scope>
</reference>
<feature type="compositionally biased region" description="Polar residues" evidence="2">
    <location>
        <begin position="91"/>
        <end position="102"/>
    </location>
</feature>
<evidence type="ECO:0000313" key="4">
    <source>
        <dbReference type="Proteomes" id="UP001154282"/>
    </source>
</evidence>
<feature type="compositionally biased region" description="Low complexity" evidence="2">
    <location>
        <begin position="187"/>
        <end position="203"/>
    </location>
</feature>
<feature type="compositionally biased region" description="Polar residues" evidence="2">
    <location>
        <begin position="111"/>
        <end position="130"/>
    </location>
</feature>
<dbReference type="PANTHER" id="PTHR33499:SF11">
    <property type="entry name" value="NO APICAL MERISTEM-ASSOCIATED C-TERMINAL DOMAIN-CONTAINING PROTEIN"/>
    <property type="match status" value="1"/>
</dbReference>
<feature type="coiled-coil region" evidence="1">
    <location>
        <begin position="497"/>
        <end position="538"/>
    </location>
</feature>